<accession>A0A4S4BZ90</accession>
<sequence>MYKWIMPVLLIIACLFGVYLLADGLPEKPKEEKLAEGVEALKITATNFEFNETEYHVKAGTTYAISLTNKLGNHGAEIVGTDINLTKDNPKAEYTFDAPGEYEIHCSVLCGQGHSGMIAKIIVE</sequence>
<dbReference type="OrthoDB" id="279535at2"/>
<dbReference type="SUPFAM" id="SSF49503">
    <property type="entry name" value="Cupredoxins"/>
    <property type="match status" value="1"/>
</dbReference>
<protein>
    <submittedName>
        <fullName evidence="1">Cytochrome C oxidase subunit II</fullName>
    </submittedName>
</protein>
<reference evidence="1 2" key="1">
    <citation type="submission" date="2019-04" db="EMBL/GenBank/DDBJ databases">
        <title>Cohnella sp. nov. isolated from preserved vegetables.</title>
        <authorList>
            <person name="Lin S.-Y."/>
            <person name="Hung M.-H."/>
            <person name="Young C.-C."/>
        </authorList>
    </citation>
    <scope>NUCLEOTIDE SEQUENCE [LARGE SCALE GENOMIC DNA]</scope>
    <source>
        <strain evidence="1 2">CC-MHH1044</strain>
    </source>
</reference>
<dbReference type="EMBL" id="SSOB01000012">
    <property type="protein sequence ID" value="THF79907.1"/>
    <property type="molecule type" value="Genomic_DNA"/>
</dbReference>
<gene>
    <name evidence="1" type="ORF">E6C55_11280</name>
</gene>
<organism evidence="1 2">
    <name type="scientific">Cohnella fermenti</name>
    <dbReference type="NCBI Taxonomy" id="2565925"/>
    <lineage>
        <taxon>Bacteria</taxon>
        <taxon>Bacillati</taxon>
        <taxon>Bacillota</taxon>
        <taxon>Bacilli</taxon>
        <taxon>Bacillales</taxon>
        <taxon>Paenibacillaceae</taxon>
        <taxon>Cohnella</taxon>
    </lineage>
</organism>
<keyword evidence="2" id="KW-1185">Reference proteome</keyword>
<name>A0A4S4BZ90_9BACL</name>
<dbReference type="Proteomes" id="UP000310636">
    <property type="component" value="Unassembled WGS sequence"/>
</dbReference>
<dbReference type="Gene3D" id="2.60.40.420">
    <property type="entry name" value="Cupredoxins - blue copper proteins"/>
    <property type="match status" value="1"/>
</dbReference>
<dbReference type="AlphaFoldDB" id="A0A4S4BZ90"/>
<dbReference type="RefSeq" id="WP_136369896.1">
    <property type="nucleotide sequence ID" value="NZ_SSOB01000012.1"/>
</dbReference>
<dbReference type="InterPro" id="IPR008972">
    <property type="entry name" value="Cupredoxin"/>
</dbReference>
<comment type="caution">
    <text evidence="1">The sequence shown here is derived from an EMBL/GenBank/DDBJ whole genome shotgun (WGS) entry which is preliminary data.</text>
</comment>
<proteinExistence type="predicted"/>
<evidence type="ECO:0000313" key="1">
    <source>
        <dbReference type="EMBL" id="THF79907.1"/>
    </source>
</evidence>
<evidence type="ECO:0000313" key="2">
    <source>
        <dbReference type="Proteomes" id="UP000310636"/>
    </source>
</evidence>